<sequence length="319" mass="35069">MQVIVTPPTVTTVTTTVGSPTVVGSPRALTHPLGLLRLLELVSTCVAFSLVASAAAWAGPMGNLSMFIWCFCFAMTLVILLVELGGFYARFPLFWHNFPITFACYAALSCLLASIIYPTTYVQFLSHGRTRDYAITATVFSCIACVAYTTEVARTWASPGEIAGYMATHLGLLKVLETFVACIIFVFISSPYLYHNRPALEWCVAVYAICFVLAALTILLSLGHCTNMLPIPFPRFLLGLALLSVTLYATALVLWPLYQFGEKYSAQVRRAVDVSCNDRNPYHVCSWDRRLAVTILTAVNLLAYVGDLVYSAHLVFVNV</sequence>
<dbReference type="GO" id="GO:0005886">
    <property type="term" value="C:plasma membrane"/>
    <property type="evidence" value="ECO:0007669"/>
    <property type="project" value="TreeGrafter"/>
</dbReference>
<evidence type="ECO:0000313" key="10">
    <source>
        <dbReference type="Proteomes" id="UP000504640"/>
    </source>
</evidence>
<feature type="transmembrane region" description="Helical" evidence="8">
    <location>
        <begin position="162"/>
        <end position="188"/>
    </location>
</feature>
<accession>A0A6J3ERT5</accession>
<reference evidence="11" key="1">
    <citation type="submission" date="2025-08" db="UniProtKB">
        <authorList>
            <consortium name="RefSeq"/>
        </authorList>
    </citation>
    <scope>IDENTIFICATION</scope>
    <source>
        <tissue evidence="11">Blood</tissue>
    </source>
</reference>
<keyword evidence="3" id="KW-0677">Repeat</keyword>
<gene>
    <name evidence="11" type="primary">LOC116524312</name>
</gene>
<feature type="transmembrane region" description="Helical" evidence="8">
    <location>
        <begin position="66"/>
        <end position="88"/>
    </location>
</feature>
<name>A0A6J3ERT5_SAPAP</name>
<keyword evidence="2 7" id="KW-0812">Transmembrane</keyword>
<dbReference type="PANTHER" id="PTHR17068:SF3">
    <property type="entry name" value="MYELOID-ASSOCIATED DIFFERENTIATION MARKER"/>
    <property type="match status" value="1"/>
</dbReference>
<evidence type="ECO:0000256" key="6">
    <source>
        <dbReference type="ARBA" id="ARBA00034721"/>
    </source>
</evidence>
<dbReference type="InterPro" id="IPR008253">
    <property type="entry name" value="Marvel"/>
</dbReference>
<evidence type="ECO:0000256" key="2">
    <source>
        <dbReference type="ARBA" id="ARBA00022692"/>
    </source>
</evidence>
<evidence type="ECO:0000256" key="1">
    <source>
        <dbReference type="ARBA" id="ARBA00004141"/>
    </source>
</evidence>
<feature type="transmembrane region" description="Helical" evidence="8">
    <location>
        <begin position="35"/>
        <end position="59"/>
    </location>
</feature>
<dbReference type="Pfam" id="PF01284">
    <property type="entry name" value="MARVEL"/>
    <property type="match status" value="2"/>
</dbReference>
<dbReference type="InterPro" id="IPR047123">
    <property type="entry name" value="MYADM-like"/>
</dbReference>
<dbReference type="Proteomes" id="UP000504640">
    <property type="component" value="Unplaced"/>
</dbReference>
<feature type="domain" description="MARVEL" evidence="9">
    <location>
        <begin position="165"/>
        <end position="316"/>
    </location>
</feature>
<comment type="subcellular location">
    <subcellularLocation>
        <location evidence="1">Membrane</location>
        <topology evidence="1">Multi-pass membrane protein</topology>
    </subcellularLocation>
</comment>
<dbReference type="GO" id="GO:0005911">
    <property type="term" value="C:cell-cell junction"/>
    <property type="evidence" value="ECO:0007669"/>
    <property type="project" value="TreeGrafter"/>
</dbReference>
<evidence type="ECO:0000259" key="9">
    <source>
        <dbReference type="PROSITE" id="PS51225"/>
    </source>
</evidence>
<feature type="transmembrane region" description="Helical" evidence="8">
    <location>
        <begin position="200"/>
        <end position="224"/>
    </location>
</feature>
<keyword evidence="5 7" id="KW-0472">Membrane</keyword>
<evidence type="ECO:0000256" key="5">
    <source>
        <dbReference type="ARBA" id="ARBA00023136"/>
    </source>
</evidence>
<protein>
    <submittedName>
        <fullName evidence="11">Myeloid-associated differentiation marker-like</fullName>
    </submittedName>
</protein>
<feature type="transmembrane region" description="Helical" evidence="8">
    <location>
        <begin position="236"/>
        <end position="258"/>
    </location>
</feature>
<comment type="similarity">
    <text evidence="6">Belongs to the MAL family.</text>
</comment>
<evidence type="ECO:0000256" key="4">
    <source>
        <dbReference type="ARBA" id="ARBA00022989"/>
    </source>
</evidence>
<evidence type="ECO:0000256" key="7">
    <source>
        <dbReference type="PROSITE-ProRule" id="PRU00581"/>
    </source>
</evidence>
<evidence type="ECO:0000256" key="8">
    <source>
        <dbReference type="SAM" id="Phobius"/>
    </source>
</evidence>
<evidence type="ECO:0000313" key="11">
    <source>
        <dbReference type="RefSeq" id="XP_032095433.1"/>
    </source>
</evidence>
<feature type="domain" description="MARVEL" evidence="9">
    <location>
        <begin position="28"/>
        <end position="160"/>
    </location>
</feature>
<organism evidence="10 11">
    <name type="scientific">Sapajus apella</name>
    <name type="common">Brown-capped capuchin</name>
    <name type="synonym">Cebus apella</name>
    <dbReference type="NCBI Taxonomy" id="9515"/>
    <lineage>
        <taxon>Eukaryota</taxon>
        <taxon>Metazoa</taxon>
        <taxon>Chordata</taxon>
        <taxon>Craniata</taxon>
        <taxon>Vertebrata</taxon>
        <taxon>Euteleostomi</taxon>
        <taxon>Mammalia</taxon>
        <taxon>Eutheria</taxon>
        <taxon>Euarchontoglires</taxon>
        <taxon>Primates</taxon>
        <taxon>Haplorrhini</taxon>
        <taxon>Platyrrhini</taxon>
        <taxon>Cebidae</taxon>
        <taxon>Cebinae</taxon>
        <taxon>Sapajus</taxon>
    </lineage>
</organism>
<dbReference type="PROSITE" id="PS51225">
    <property type="entry name" value="MARVEL"/>
    <property type="match status" value="2"/>
</dbReference>
<proteinExistence type="inferred from homology"/>
<keyword evidence="10" id="KW-1185">Reference proteome</keyword>
<dbReference type="RefSeq" id="XP_032095433.1">
    <property type="nucleotide sequence ID" value="XM_032239542.1"/>
</dbReference>
<dbReference type="AlphaFoldDB" id="A0A6J3ERT5"/>
<dbReference type="PANTHER" id="PTHR17068">
    <property type="entry name" value="MYELOID-ASSOCIATED DIFFERENTIATION MARKER MYADM FAMILY MEMBER"/>
    <property type="match status" value="1"/>
</dbReference>
<evidence type="ECO:0000256" key="3">
    <source>
        <dbReference type="ARBA" id="ARBA00022737"/>
    </source>
</evidence>
<keyword evidence="4 8" id="KW-1133">Transmembrane helix</keyword>
<dbReference type="GeneID" id="116524312"/>
<feature type="transmembrane region" description="Helical" evidence="8">
    <location>
        <begin position="133"/>
        <end position="150"/>
    </location>
</feature>
<feature type="transmembrane region" description="Helical" evidence="8">
    <location>
        <begin position="100"/>
        <end position="121"/>
    </location>
</feature>